<feature type="compositionally biased region" description="Low complexity" evidence="6">
    <location>
        <begin position="58"/>
        <end position="99"/>
    </location>
</feature>
<keyword evidence="2" id="KW-0805">Transcription regulation</keyword>
<proteinExistence type="inferred from homology"/>
<dbReference type="PROSITE" id="PS50985">
    <property type="entry name" value="GRAS"/>
    <property type="match status" value="1"/>
</dbReference>
<feature type="region of interest" description="Disordered" evidence="6">
    <location>
        <begin position="183"/>
        <end position="228"/>
    </location>
</feature>
<evidence type="ECO:0000256" key="6">
    <source>
        <dbReference type="SAM" id="MobiDB-lite"/>
    </source>
</evidence>
<evidence type="ECO:0000256" key="4">
    <source>
        <dbReference type="ARBA" id="ARBA00023242"/>
    </source>
</evidence>
<dbReference type="Pfam" id="PF03514">
    <property type="entry name" value="GRAS"/>
    <property type="match status" value="1"/>
</dbReference>
<dbReference type="PANTHER" id="PTHR31636">
    <property type="entry name" value="OSJNBA0084A10.13 PROTEIN-RELATED"/>
    <property type="match status" value="1"/>
</dbReference>
<dbReference type="EMBL" id="VOIH02000002">
    <property type="protein sequence ID" value="KAF3454685.1"/>
    <property type="molecule type" value="Genomic_DNA"/>
</dbReference>
<keyword evidence="8" id="KW-1185">Reference proteome</keyword>
<evidence type="ECO:0000313" key="7">
    <source>
        <dbReference type="EMBL" id="KAF3454685.1"/>
    </source>
</evidence>
<keyword evidence="3" id="KW-0804">Transcription</keyword>
<evidence type="ECO:0000313" key="8">
    <source>
        <dbReference type="Proteomes" id="UP000796880"/>
    </source>
</evidence>
<feature type="region of interest" description="Disordered" evidence="6">
    <location>
        <begin position="312"/>
        <end position="355"/>
    </location>
</feature>
<evidence type="ECO:0000256" key="1">
    <source>
        <dbReference type="ARBA" id="ARBA00004123"/>
    </source>
</evidence>
<feature type="region of interest" description="VHIID" evidence="5">
    <location>
        <begin position="503"/>
        <end position="568"/>
    </location>
</feature>
<evidence type="ECO:0000256" key="3">
    <source>
        <dbReference type="ARBA" id="ARBA00023163"/>
    </source>
</evidence>
<protein>
    <submittedName>
        <fullName evidence="7">Uncharacterized protein</fullName>
    </submittedName>
</protein>
<gene>
    <name evidence="7" type="ORF">FNV43_RR05133</name>
</gene>
<name>A0A8K0MRA4_9ROSA</name>
<feature type="region of interest" description="SAW" evidence="5">
    <location>
        <begin position="723"/>
        <end position="798"/>
    </location>
</feature>
<organism evidence="7 8">
    <name type="scientific">Rhamnella rubrinervis</name>
    <dbReference type="NCBI Taxonomy" id="2594499"/>
    <lineage>
        <taxon>Eukaryota</taxon>
        <taxon>Viridiplantae</taxon>
        <taxon>Streptophyta</taxon>
        <taxon>Embryophyta</taxon>
        <taxon>Tracheophyta</taxon>
        <taxon>Spermatophyta</taxon>
        <taxon>Magnoliopsida</taxon>
        <taxon>eudicotyledons</taxon>
        <taxon>Gunneridae</taxon>
        <taxon>Pentapetalae</taxon>
        <taxon>rosids</taxon>
        <taxon>fabids</taxon>
        <taxon>Rosales</taxon>
        <taxon>Rhamnaceae</taxon>
        <taxon>rhamnoid group</taxon>
        <taxon>Rhamneae</taxon>
        <taxon>Rhamnella</taxon>
    </lineage>
</organism>
<feature type="short sequence motif" description="VHIID" evidence="5">
    <location>
        <begin position="534"/>
        <end position="538"/>
    </location>
</feature>
<keyword evidence="4" id="KW-0539">Nucleus</keyword>
<comment type="similarity">
    <text evidence="5">Belongs to the GRAS family.</text>
</comment>
<dbReference type="InterPro" id="IPR005202">
    <property type="entry name" value="TF_GRAS"/>
</dbReference>
<comment type="subcellular location">
    <subcellularLocation>
        <location evidence="1">Nucleus</location>
    </subcellularLocation>
</comment>
<reference evidence="7" key="1">
    <citation type="submission" date="2020-03" db="EMBL/GenBank/DDBJ databases">
        <title>A high-quality chromosome-level genome assembly of a woody plant with both climbing and erect habits, Rhamnella rubrinervis.</title>
        <authorList>
            <person name="Lu Z."/>
            <person name="Yang Y."/>
            <person name="Zhu X."/>
            <person name="Sun Y."/>
        </authorList>
    </citation>
    <scope>NUCLEOTIDE SEQUENCE</scope>
    <source>
        <strain evidence="7">BYM</strain>
        <tissue evidence="7">Leaf</tissue>
    </source>
</reference>
<feature type="compositionally biased region" description="Basic and acidic residues" evidence="6">
    <location>
        <begin position="335"/>
        <end position="348"/>
    </location>
</feature>
<feature type="region of interest" description="Leucine repeat II (LRII)" evidence="5">
    <location>
        <begin position="584"/>
        <end position="616"/>
    </location>
</feature>
<evidence type="ECO:0000256" key="2">
    <source>
        <dbReference type="ARBA" id="ARBA00023015"/>
    </source>
</evidence>
<dbReference type="OrthoDB" id="47276at2759"/>
<accession>A0A8K0MRA4</accession>
<feature type="region of interest" description="Disordered" evidence="6">
    <location>
        <begin position="390"/>
        <end position="419"/>
    </location>
</feature>
<comment type="caution">
    <text evidence="5">Lacks conserved residue(s) required for the propagation of feature annotation.</text>
</comment>
<evidence type="ECO:0000256" key="5">
    <source>
        <dbReference type="PROSITE-ProRule" id="PRU01191"/>
    </source>
</evidence>
<feature type="region of interest" description="Disordered" evidence="6">
    <location>
        <begin position="56"/>
        <end position="104"/>
    </location>
</feature>
<comment type="caution">
    <text evidence="7">The sequence shown here is derived from an EMBL/GenBank/DDBJ whole genome shotgun (WGS) entry which is preliminary data.</text>
</comment>
<dbReference type="AlphaFoldDB" id="A0A8K0MRA4"/>
<feature type="compositionally biased region" description="Basic and acidic residues" evidence="6">
    <location>
        <begin position="312"/>
        <end position="323"/>
    </location>
</feature>
<dbReference type="Proteomes" id="UP000796880">
    <property type="component" value="Unassembled WGS sequence"/>
</dbReference>
<dbReference type="GO" id="GO:0005634">
    <property type="term" value="C:nucleus"/>
    <property type="evidence" value="ECO:0007669"/>
    <property type="project" value="UniProtKB-SubCell"/>
</dbReference>
<sequence>MIMDPTFTEFPDFTNAFKISSQIVLPNSNLTDEYQFDQLSPDLNFIDNHLYVPPDPDPSNFSSSITVSSEGESYIPSTSASSDGSSSGLSSSVSPGGDTSSDDNEFSETVLKYISQILMEENIEEKPCMFYDPLGLQVTEKSFYDVLVGERYPYSPDRHPLYMNQTVETPSPNQHPLYIDQTVVTPDDNFSGGTSDNGGGITSTSSPQSLADLGDYKPSPSLTPLPHDRNFQFNSLRSSDLSAPPVNNLGDGLPGSFYNELAHSIFRDSDSVSQFRRGLEEASKFLPKSNQLIIDLESSTLYPESKGEAPKVVVKEEKSEIRETLPNGLRGRKNHEREDIDPGEERSTKQSALYEEEGDLSEMFDRVLLCTGRNDQYVHNEDAISLANKSLQPDEHPNGQSQESHGNGGKARAKKQGKKKETVDLRTLLILCAQAVSADDRRTARELLNQIRQHSSPLGDGSQRMAHIFANGLEARMAGTGTQIFYTSLGSKRRTAADMLKAYQVHLSACPFKKMSFVFANKMILKVADKATKLHIVDFGILYGFQWPILIQQLAQRTGGPPKLRITGIELPQRGFRPAERNEETGRRLERYCERFGVPFEYNAISSQNWETIQVEDIKIESDEVVVVNCVLRFKNLLDETVEVNCPRNAVLDLVRKMNPNIFVHTIVNGSYNAPFFVTRFREALFHYSALFDMFDITIPRKNEERLMFEKEFYGREAMNVIACEGLERVERPETYKQWQVRCVRAGFRSLPLDQELMTKFRDKLKACYHKDFVLDEDSHWMLQGWKGRIVYASSCWVPA</sequence>